<sequence>MLELSGVDSVLSQEGHVGQVLLSGRAKGFRPTQLIEISYLFGLT</sequence>
<dbReference type="EMBL" id="CP003630">
    <property type="protein sequence ID" value="AFZ18157.1"/>
    <property type="molecule type" value="Genomic_DNA"/>
</dbReference>
<keyword evidence="2" id="KW-1185">Reference proteome</keyword>
<gene>
    <name evidence="1" type="ORF">Mic7113_2352</name>
</gene>
<dbReference type="HOGENOM" id="CLU_3218675_0_0_3"/>
<reference evidence="1 2" key="1">
    <citation type="submission" date="2012-06" db="EMBL/GenBank/DDBJ databases">
        <title>Finished chromosome of genome of Microcoleus sp. PCC 7113.</title>
        <authorList>
            <consortium name="US DOE Joint Genome Institute"/>
            <person name="Gugger M."/>
            <person name="Coursin T."/>
            <person name="Rippka R."/>
            <person name="Tandeau De Marsac N."/>
            <person name="Huntemann M."/>
            <person name="Wei C.-L."/>
            <person name="Han J."/>
            <person name="Detter J.C."/>
            <person name="Han C."/>
            <person name="Tapia R."/>
            <person name="Chen A."/>
            <person name="Kyrpides N."/>
            <person name="Mavromatis K."/>
            <person name="Markowitz V."/>
            <person name="Szeto E."/>
            <person name="Ivanova N."/>
            <person name="Pagani I."/>
            <person name="Pati A."/>
            <person name="Goodwin L."/>
            <person name="Nordberg H.P."/>
            <person name="Cantor M.N."/>
            <person name="Hua S.X."/>
            <person name="Woyke T."/>
            <person name="Kerfeld C.A."/>
        </authorList>
    </citation>
    <scope>NUCLEOTIDE SEQUENCE [LARGE SCALE GENOMIC DNA]</scope>
    <source>
        <strain evidence="1 2">PCC 7113</strain>
    </source>
</reference>
<dbReference type="AlphaFoldDB" id="K9WF77"/>
<dbReference type="Proteomes" id="UP000010471">
    <property type="component" value="Chromosome"/>
</dbReference>
<accession>K9WF77</accession>
<proteinExistence type="predicted"/>
<dbReference type="KEGG" id="mic:Mic7113_2352"/>
<evidence type="ECO:0000313" key="2">
    <source>
        <dbReference type="Proteomes" id="UP000010471"/>
    </source>
</evidence>
<protein>
    <submittedName>
        <fullName evidence="1">Uncharacterized protein</fullName>
    </submittedName>
</protein>
<name>K9WF77_9CYAN</name>
<organism evidence="1 2">
    <name type="scientific">Allocoleopsis franciscana PCC 7113</name>
    <dbReference type="NCBI Taxonomy" id="1173027"/>
    <lineage>
        <taxon>Bacteria</taxon>
        <taxon>Bacillati</taxon>
        <taxon>Cyanobacteriota</taxon>
        <taxon>Cyanophyceae</taxon>
        <taxon>Coleofasciculales</taxon>
        <taxon>Coleofasciculaceae</taxon>
        <taxon>Allocoleopsis</taxon>
        <taxon>Allocoleopsis franciscana</taxon>
    </lineage>
</organism>
<evidence type="ECO:0000313" key="1">
    <source>
        <dbReference type="EMBL" id="AFZ18157.1"/>
    </source>
</evidence>